<dbReference type="Gene3D" id="3.40.390.10">
    <property type="entry name" value="Collagenase (Catalytic Domain)"/>
    <property type="match status" value="1"/>
</dbReference>
<dbReference type="MEROPS" id="M10.068"/>
<evidence type="ECO:0000313" key="8">
    <source>
        <dbReference type="EMBL" id="ABM16742.1"/>
    </source>
</evidence>
<feature type="region of interest" description="Disordered" evidence="5">
    <location>
        <begin position="83"/>
        <end position="104"/>
    </location>
</feature>
<dbReference type="HOGENOM" id="CLU_952554_0_0_11"/>
<dbReference type="AlphaFoldDB" id="A1THU2"/>
<name>A1THU2_MYCVP</name>
<evidence type="ECO:0000259" key="7">
    <source>
        <dbReference type="Pfam" id="PF00413"/>
    </source>
</evidence>
<feature type="domain" description="Peptidase M10 metallopeptidase" evidence="7">
    <location>
        <begin position="171"/>
        <end position="269"/>
    </location>
</feature>
<feature type="transmembrane region" description="Helical" evidence="6">
    <location>
        <begin position="40"/>
        <end position="61"/>
    </location>
</feature>
<dbReference type="RefSeq" id="WP_011783086.1">
    <property type="nucleotide sequence ID" value="NC_008726.1"/>
</dbReference>
<evidence type="ECO:0000256" key="1">
    <source>
        <dbReference type="ARBA" id="ARBA00022670"/>
    </source>
</evidence>
<gene>
    <name evidence="8" type="ordered locus">Mvan_5986</name>
</gene>
<evidence type="ECO:0000256" key="2">
    <source>
        <dbReference type="ARBA" id="ARBA00022723"/>
    </source>
</evidence>
<evidence type="ECO:0000256" key="5">
    <source>
        <dbReference type="SAM" id="MobiDB-lite"/>
    </source>
</evidence>
<sequence>MTPLIRGRHGTATDLVAFRARYSSPRPTGRHQPEPRSAGSLFAGFPALLIVVALLIGSALLSHPEPAATTPYVAAGGAAPVADRPIQPSAAPTPTPEQEPQQSVFSPIARPAHPWLDEEPGGEPVAWACAPIGYRVVLEGAPAGVEQLLAEATARISAVSGHQFRADRPLHWLEERSTPYVGITVAWVARAEHPEASQDAIAIARTTTTPTPSGGSLYSAGKVHIFSDWPGAHRMNFTANGVGPVMLHELGHALGLGHSDDRDAMMHPTNLGVTTWSEPERAALRYLRQSCR</sequence>
<dbReference type="KEGG" id="mva:Mvan_5986"/>
<dbReference type="GO" id="GO:0006508">
    <property type="term" value="P:proteolysis"/>
    <property type="evidence" value="ECO:0007669"/>
    <property type="project" value="UniProtKB-KW"/>
</dbReference>
<keyword evidence="3" id="KW-0378">Hydrolase</keyword>
<organism evidence="8 9">
    <name type="scientific">Mycolicibacterium vanbaalenii (strain DSM 7251 / JCM 13017 / BCRC 16820 / KCTC 9966 / NRRL B-24157 / PYR-1)</name>
    <name type="common">Mycobacterium vanbaalenii</name>
    <dbReference type="NCBI Taxonomy" id="350058"/>
    <lineage>
        <taxon>Bacteria</taxon>
        <taxon>Bacillati</taxon>
        <taxon>Actinomycetota</taxon>
        <taxon>Actinomycetes</taxon>
        <taxon>Mycobacteriales</taxon>
        <taxon>Mycobacteriaceae</taxon>
        <taxon>Mycolicibacterium</taxon>
    </lineage>
</organism>
<evidence type="ECO:0000313" key="9">
    <source>
        <dbReference type="Proteomes" id="UP000009159"/>
    </source>
</evidence>
<keyword evidence="6" id="KW-1133">Transmembrane helix</keyword>
<dbReference type="InterPro" id="IPR001818">
    <property type="entry name" value="Pept_M10_metallopeptidase"/>
</dbReference>
<dbReference type="InterPro" id="IPR024079">
    <property type="entry name" value="MetalloPept_cat_dom_sf"/>
</dbReference>
<evidence type="ECO:0000256" key="6">
    <source>
        <dbReference type="SAM" id="Phobius"/>
    </source>
</evidence>
<dbReference type="GO" id="GO:0004222">
    <property type="term" value="F:metalloendopeptidase activity"/>
    <property type="evidence" value="ECO:0007669"/>
    <property type="project" value="InterPro"/>
</dbReference>
<protein>
    <recommendedName>
        <fullName evidence="7">Peptidase M10 metallopeptidase domain-containing protein</fullName>
    </recommendedName>
</protein>
<evidence type="ECO:0000256" key="3">
    <source>
        <dbReference type="ARBA" id="ARBA00022801"/>
    </source>
</evidence>
<evidence type="ECO:0000256" key="4">
    <source>
        <dbReference type="ARBA" id="ARBA00022833"/>
    </source>
</evidence>
<keyword evidence="9" id="KW-1185">Reference proteome</keyword>
<accession>A1THU2</accession>
<dbReference type="STRING" id="350058.Mvan_5986"/>
<dbReference type="Proteomes" id="UP000009159">
    <property type="component" value="Chromosome"/>
</dbReference>
<dbReference type="SUPFAM" id="SSF55486">
    <property type="entry name" value="Metalloproteases ('zincins'), catalytic domain"/>
    <property type="match status" value="1"/>
</dbReference>
<dbReference type="GO" id="GO:0008270">
    <property type="term" value="F:zinc ion binding"/>
    <property type="evidence" value="ECO:0007669"/>
    <property type="project" value="InterPro"/>
</dbReference>
<dbReference type="EMBL" id="CP000511">
    <property type="protein sequence ID" value="ABM16742.1"/>
    <property type="molecule type" value="Genomic_DNA"/>
</dbReference>
<dbReference type="GO" id="GO:0031012">
    <property type="term" value="C:extracellular matrix"/>
    <property type="evidence" value="ECO:0007669"/>
    <property type="project" value="InterPro"/>
</dbReference>
<dbReference type="eggNOG" id="COG5549">
    <property type="taxonomic scope" value="Bacteria"/>
</dbReference>
<keyword evidence="4" id="KW-0862">Zinc</keyword>
<dbReference type="Pfam" id="PF00413">
    <property type="entry name" value="Peptidase_M10"/>
    <property type="match status" value="1"/>
</dbReference>
<keyword evidence="2" id="KW-0479">Metal-binding</keyword>
<keyword evidence="6" id="KW-0812">Transmembrane</keyword>
<reference evidence="8" key="1">
    <citation type="submission" date="2006-12" db="EMBL/GenBank/DDBJ databases">
        <title>Complete sequence of Mycobacterium vanbaalenii PYR-1.</title>
        <authorList>
            <consortium name="US DOE Joint Genome Institute"/>
            <person name="Copeland A."/>
            <person name="Lucas S."/>
            <person name="Lapidus A."/>
            <person name="Barry K."/>
            <person name="Detter J.C."/>
            <person name="Glavina del Rio T."/>
            <person name="Hammon N."/>
            <person name="Israni S."/>
            <person name="Dalin E."/>
            <person name="Tice H."/>
            <person name="Pitluck S."/>
            <person name="Singan V."/>
            <person name="Schmutz J."/>
            <person name="Larimer F."/>
            <person name="Land M."/>
            <person name="Hauser L."/>
            <person name="Kyrpides N."/>
            <person name="Anderson I.J."/>
            <person name="Miller C."/>
            <person name="Richardson P."/>
        </authorList>
    </citation>
    <scope>NUCLEOTIDE SEQUENCE [LARGE SCALE GENOMIC DNA]</scope>
    <source>
        <strain evidence="8">PYR-1</strain>
    </source>
</reference>
<keyword evidence="1" id="KW-0645">Protease</keyword>
<proteinExistence type="predicted"/>
<keyword evidence="6" id="KW-0472">Membrane</keyword>